<gene>
    <name evidence="7" type="ORF">EGH25_07725</name>
</gene>
<feature type="transmembrane region" description="Helical" evidence="5">
    <location>
        <begin position="20"/>
        <end position="38"/>
    </location>
</feature>
<evidence type="ECO:0000256" key="3">
    <source>
        <dbReference type="ARBA" id="ARBA00022989"/>
    </source>
</evidence>
<keyword evidence="2 5" id="KW-0812">Transmembrane</keyword>
<keyword evidence="8" id="KW-1185">Reference proteome</keyword>
<dbReference type="Proteomes" id="UP001149411">
    <property type="component" value="Unassembled WGS sequence"/>
</dbReference>
<feature type="transmembrane region" description="Helical" evidence="5">
    <location>
        <begin position="104"/>
        <end position="128"/>
    </location>
</feature>
<feature type="transmembrane region" description="Helical" evidence="5">
    <location>
        <begin position="176"/>
        <end position="201"/>
    </location>
</feature>
<dbReference type="RefSeq" id="WP_266087330.1">
    <property type="nucleotide sequence ID" value="NZ_RKLV01000006.1"/>
</dbReference>
<comment type="subcellular location">
    <subcellularLocation>
        <location evidence="1">Membrane</location>
    </subcellularLocation>
</comment>
<dbReference type="InterPro" id="IPR010920">
    <property type="entry name" value="LSM_dom_sf"/>
</dbReference>
<proteinExistence type="predicted"/>
<evidence type="ECO:0000313" key="8">
    <source>
        <dbReference type="Proteomes" id="UP001149411"/>
    </source>
</evidence>
<organism evidence="7 8">
    <name type="scientific">Halorutilus salinus</name>
    <dbReference type="NCBI Taxonomy" id="2487751"/>
    <lineage>
        <taxon>Archaea</taxon>
        <taxon>Methanobacteriati</taxon>
        <taxon>Methanobacteriota</taxon>
        <taxon>Stenosarchaea group</taxon>
        <taxon>Halobacteria</taxon>
        <taxon>Halorutilales</taxon>
        <taxon>Halorutilaceae</taxon>
        <taxon>Halorutilus</taxon>
    </lineage>
</organism>
<dbReference type="AlphaFoldDB" id="A0A9Q4C3L2"/>
<evidence type="ECO:0000256" key="1">
    <source>
        <dbReference type="ARBA" id="ARBA00004370"/>
    </source>
</evidence>
<keyword evidence="3 5" id="KW-1133">Transmembrane helix</keyword>
<evidence type="ECO:0000259" key="6">
    <source>
        <dbReference type="Pfam" id="PF00924"/>
    </source>
</evidence>
<dbReference type="SUPFAM" id="SSF50182">
    <property type="entry name" value="Sm-like ribonucleoproteins"/>
    <property type="match status" value="1"/>
</dbReference>
<dbReference type="GO" id="GO:0016020">
    <property type="term" value="C:membrane"/>
    <property type="evidence" value="ECO:0007669"/>
    <property type="project" value="UniProtKB-SubCell"/>
</dbReference>
<dbReference type="PANTHER" id="PTHR30221">
    <property type="entry name" value="SMALL-CONDUCTANCE MECHANOSENSITIVE CHANNEL"/>
    <property type="match status" value="1"/>
</dbReference>
<feature type="domain" description="Mechanosensitive ion channel MscS" evidence="6">
    <location>
        <begin position="204"/>
        <end position="259"/>
    </location>
</feature>
<dbReference type="InterPro" id="IPR045275">
    <property type="entry name" value="MscS_archaea/bacteria_type"/>
</dbReference>
<comment type="caution">
    <text evidence="7">The sequence shown here is derived from an EMBL/GenBank/DDBJ whole genome shotgun (WGS) entry which is preliminary data.</text>
</comment>
<dbReference type="PANTHER" id="PTHR30221:SF20">
    <property type="entry name" value="SMALL-CONDUCTANCE MECHANOSENSITIVE CHANNEL"/>
    <property type="match status" value="1"/>
</dbReference>
<keyword evidence="4 5" id="KW-0472">Membrane</keyword>
<name>A0A9Q4C3L2_9EURY</name>
<dbReference type="Pfam" id="PF00924">
    <property type="entry name" value="MS_channel_2nd"/>
    <property type="match status" value="1"/>
</dbReference>
<evidence type="ECO:0000313" key="7">
    <source>
        <dbReference type="EMBL" id="MCX2819240.1"/>
    </source>
</evidence>
<dbReference type="Gene3D" id="1.10.287.1260">
    <property type="match status" value="1"/>
</dbReference>
<dbReference type="InterPro" id="IPR006685">
    <property type="entry name" value="MscS_channel_2nd"/>
</dbReference>
<evidence type="ECO:0000256" key="2">
    <source>
        <dbReference type="ARBA" id="ARBA00022692"/>
    </source>
</evidence>
<dbReference type="EMBL" id="RKLV01000006">
    <property type="protein sequence ID" value="MCX2819240.1"/>
    <property type="molecule type" value="Genomic_DNA"/>
</dbReference>
<accession>A0A9Q4C3L2</accession>
<dbReference type="InterPro" id="IPR023408">
    <property type="entry name" value="MscS_beta-dom_sf"/>
</dbReference>
<reference evidence="7" key="1">
    <citation type="submission" date="2022-09" db="EMBL/GenBank/DDBJ databases">
        <title>Haloadaptaus new haloarchaeum isolated from saline soil.</title>
        <authorList>
            <person name="Duran-Viseras A."/>
            <person name="Sanchez-Porro C."/>
            <person name="Ventosa A."/>
        </authorList>
    </citation>
    <scope>NUCLEOTIDE SEQUENCE</scope>
    <source>
        <strain evidence="7">F3-133</strain>
    </source>
</reference>
<sequence length="264" mass="27955">MPVTVTRATADGIMGIDPAVLALSGVVLLVGLVVGYTVRRVLVRVSRSTGVDDFVEGTTFERVADSFGTSTVGIVATTAEWFVYAAAIFVSADLLRFDPFDQAIVLRVTGYVPNVVAAFFVLVFGAILGDKAAVVVSERLEGVNVTEIGVLPSIVRYSVVFVAVLMALSQLGVSTLALYVLLTAYLFGAVAVTLVALRLVLPSAVSGLYVISTHQYGVGDRVRIGEVEGVVQEVDLLTTRIDDGDREHVVPNSSLFENGVSKKS</sequence>
<protein>
    <submittedName>
        <fullName evidence="7">Mechanosensitive ion channel</fullName>
    </submittedName>
</protein>
<feature type="transmembrane region" description="Helical" evidence="5">
    <location>
        <begin position="148"/>
        <end position="169"/>
    </location>
</feature>
<dbReference type="GO" id="GO:0008381">
    <property type="term" value="F:mechanosensitive monoatomic ion channel activity"/>
    <property type="evidence" value="ECO:0007669"/>
    <property type="project" value="InterPro"/>
</dbReference>
<dbReference type="Gene3D" id="2.30.30.60">
    <property type="match status" value="1"/>
</dbReference>
<evidence type="ECO:0000256" key="4">
    <source>
        <dbReference type="ARBA" id="ARBA00023136"/>
    </source>
</evidence>
<evidence type="ECO:0000256" key="5">
    <source>
        <dbReference type="SAM" id="Phobius"/>
    </source>
</evidence>